<evidence type="ECO:0000256" key="3">
    <source>
        <dbReference type="ARBA" id="ARBA00023002"/>
    </source>
</evidence>
<dbReference type="OrthoDB" id="3872700at2"/>
<accession>A0A0A6X6S1</accession>
<organism evidence="6 7">
    <name type="scientific">Actinoplanes utahensis</name>
    <dbReference type="NCBI Taxonomy" id="1869"/>
    <lineage>
        <taxon>Bacteria</taxon>
        <taxon>Bacillati</taxon>
        <taxon>Actinomycetota</taxon>
        <taxon>Actinomycetes</taxon>
        <taxon>Micromonosporales</taxon>
        <taxon>Micromonosporaceae</taxon>
        <taxon>Actinoplanes</taxon>
    </lineage>
</organism>
<proteinExistence type="inferred from homology"/>
<dbReference type="GO" id="GO:0016491">
    <property type="term" value="F:oxidoreductase activity"/>
    <property type="evidence" value="ECO:0007669"/>
    <property type="project" value="UniProtKB-KW"/>
</dbReference>
<comment type="caution">
    <text evidence="6">The sequence shown here is derived from an EMBL/GenBank/DDBJ whole genome shotgun (WGS) entry which is preliminary data.</text>
</comment>
<dbReference type="RefSeq" id="WP_043526597.1">
    <property type="nucleotide sequence ID" value="NZ_BAABKU010000048.1"/>
</dbReference>
<dbReference type="Gene3D" id="3.60.130.10">
    <property type="entry name" value="Clavaminate synthase-like"/>
    <property type="match status" value="1"/>
</dbReference>
<dbReference type="PIRSF" id="PIRSF019543">
    <property type="entry name" value="Clavaminate_syn"/>
    <property type="match status" value="1"/>
</dbReference>
<keyword evidence="7" id="KW-1185">Reference proteome</keyword>
<dbReference type="AlphaFoldDB" id="A0A0A6X6S1"/>
<keyword evidence="2 5" id="KW-0479">Metal-binding</keyword>
<dbReference type="GO" id="GO:0005506">
    <property type="term" value="F:iron ion binding"/>
    <property type="evidence" value="ECO:0007669"/>
    <property type="project" value="InterPro"/>
</dbReference>
<feature type="binding site" evidence="5">
    <location>
        <position position="156"/>
    </location>
    <ligand>
        <name>Fe cation</name>
        <dbReference type="ChEBI" id="CHEBI:24875"/>
    </ligand>
</feature>
<dbReference type="EMBL" id="JRTT01000023">
    <property type="protein sequence ID" value="KHD75792.1"/>
    <property type="molecule type" value="Genomic_DNA"/>
</dbReference>
<name>A0A0A6X6S1_ACTUT</name>
<protein>
    <submittedName>
        <fullName evidence="6">Uncharacterized protein</fullName>
    </submittedName>
</protein>
<dbReference type="STRING" id="1869.MB27_20300"/>
<dbReference type="Proteomes" id="UP000054537">
    <property type="component" value="Unassembled WGS sequence"/>
</dbReference>
<evidence type="ECO:0000313" key="7">
    <source>
        <dbReference type="Proteomes" id="UP000054537"/>
    </source>
</evidence>
<dbReference type="InterPro" id="IPR042098">
    <property type="entry name" value="TauD-like_sf"/>
</dbReference>
<sequence length="339" mass="37393">MNTTTLHDVTHYDLTDRELAAIETLISDIGADHRDPQDTAFLLDAPRLAAGLPTGLTRFLRTFRLSEPASALVVRGFPVDDAAIGATPPHWSKQADPASTRREEIYFMLVATVLGEPFGWSTLQGGNLIHNVIPIRGEEHQQSGHGSADLLEWHTEDGFHPYRCDYLGLMGMRNHTAVPTTHASVLALNLPDDVMRVLAEPRFLIRPDDEHLANARRDAGPNSTIMQIGDDPVPAAVLFGGADRPYLRIDPYFMSAVPGDTEAENALTLATKQLDGCLQDIVVRAGEILFIDNFRAVHGRRPFRAAYDGRDRWLKKIVVSRDLRASRAIRAGAGSRILL</sequence>
<evidence type="ECO:0000256" key="1">
    <source>
        <dbReference type="ARBA" id="ARBA00008425"/>
    </source>
</evidence>
<evidence type="ECO:0000313" key="6">
    <source>
        <dbReference type="EMBL" id="KHD75792.1"/>
    </source>
</evidence>
<dbReference type="SUPFAM" id="SSF51197">
    <property type="entry name" value="Clavaminate synthase-like"/>
    <property type="match status" value="1"/>
</dbReference>
<keyword evidence="4 5" id="KW-0408">Iron</keyword>
<feature type="binding site" evidence="5">
    <location>
        <position position="154"/>
    </location>
    <ligand>
        <name>Fe cation</name>
        <dbReference type="ChEBI" id="CHEBI:24875"/>
    </ligand>
</feature>
<comment type="similarity">
    <text evidence="1">Belongs to the clavaminate synthase family.</text>
</comment>
<evidence type="ECO:0000256" key="4">
    <source>
        <dbReference type="ARBA" id="ARBA00023004"/>
    </source>
</evidence>
<evidence type="ECO:0000256" key="2">
    <source>
        <dbReference type="ARBA" id="ARBA00022723"/>
    </source>
</evidence>
<gene>
    <name evidence="6" type="ORF">MB27_20300</name>
</gene>
<dbReference type="eggNOG" id="COG2175">
    <property type="taxonomic scope" value="Bacteria"/>
</dbReference>
<evidence type="ECO:0000256" key="5">
    <source>
        <dbReference type="PIRSR" id="PIRSR019543-2"/>
    </source>
</evidence>
<dbReference type="InterPro" id="IPR014503">
    <property type="entry name" value="Clavaminate_syn-like"/>
</dbReference>
<dbReference type="InterPro" id="IPR053447">
    <property type="entry name" value="Alpha-KG_dependent_hydroxylase"/>
</dbReference>
<reference evidence="6 7" key="1">
    <citation type="submission" date="2014-10" db="EMBL/GenBank/DDBJ databases">
        <title>Draft genome sequence of Actinoplanes utahensis NRRL 12052.</title>
        <authorList>
            <person name="Velasco-Bucheli B."/>
            <person name="del Cerro C."/>
            <person name="Hormigo D."/>
            <person name="Garcia J.L."/>
            <person name="Acebal C."/>
            <person name="Arroyo M."/>
            <person name="de la Mata I."/>
        </authorList>
    </citation>
    <scope>NUCLEOTIDE SEQUENCE [LARGE SCALE GENOMIC DNA]</scope>
    <source>
        <strain evidence="6 7">NRRL 12052</strain>
    </source>
</reference>
<dbReference type="NCBIfam" id="NF041363">
    <property type="entry name" value="GntD_guanitoxin"/>
    <property type="match status" value="1"/>
</dbReference>
<keyword evidence="3" id="KW-0560">Oxidoreductase</keyword>